<dbReference type="SUPFAM" id="SSF52833">
    <property type="entry name" value="Thioredoxin-like"/>
    <property type="match status" value="1"/>
</dbReference>
<dbReference type="PRINTS" id="PR00625">
    <property type="entry name" value="JDOMAIN"/>
</dbReference>
<evidence type="ECO:0000256" key="7">
    <source>
        <dbReference type="SAM" id="SignalP"/>
    </source>
</evidence>
<feature type="signal peptide" evidence="7">
    <location>
        <begin position="1"/>
        <end position="24"/>
    </location>
</feature>
<keyword evidence="3" id="KW-0072">Autophagy</keyword>
<dbReference type="CDD" id="cd06257">
    <property type="entry name" value="DnaJ"/>
    <property type="match status" value="1"/>
</dbReference>
<proteinExistence type="predicted"/>
<dbReference type="InterPro" id="IPR018253">
    <property type="entry name" value="DnaJ_domain_CS"/>
</dbReference>
<evidence type="ECO:0000259" key="8">
    <source>
        <dbReference type="PROSITE" id="PS50076"/>
    </source>
</evidence>
<gene>
    <name evidence="10" type="ORF">Zmor_025378</name>
</gene>
<sequence length="769" mass="90152">MKWMSKFWIYCGYISVCLLLNALAELGNPYEILGVHRKATQVEIRKAYKQLAKEWHPDKTKDPSAEERFVSIKQAYELLSDPERRKKYDDKGITEDDFYNKPEHPPFQTNNAFDDIFGSHGAHFNFQENDITFFHKLSITARQYDKLIVPKSEKTPHLIFFYTDWCFACLQTAPYCRKLIDKLEPLGVNFVTVHSGKESLLARRLNIHSIPCIVLVLDGNVFVYKETITSVQKIIEFLRNKLPYKLVPKLKNDDVGEFLNGWEDNRVRGLIFEPRQITRLRYIVTAYHFRHRVAFGFVDSQEIRRKYQVPQDMDTVLLFNENTSSPMASLSMKDIPTSTLHHIVSSNQYLALPRLSSQEVLDALCPCEWNKPRKRLCVVLVTKTSSSHDPHRQSFRIYAQNSPYNTEKVRFAYIYHDKQAEFVNSLIPEGEFVEPLLRIVILWRRDTSHIKYEWITDKWEWETNLNQTTQKLDSTISRLLRSSEALTYEAFVNDLFDEHAKGIIGRIVARVRTFLESIYDDLGKDQILPALSIIGTIIFILAVGYFMAYLVRLEEESIQQQKAKAKSGNNNNDSSNPSYQPELRLHELRAEKYNGLVRLLKPGCRTILLVLDMQSRQQLIPPFHKSVWPYRKNKTLMFSYMYIERGLSWYKELLQLSLPEERELNINPRNCVGTVLSLNGHRKYFCMFHAKHTERKSKSKHRAKITKKFDEKDCESGTFIGFDSESSESEEELLLQENLLDGLPNWLDRLFEGTTQRYHINYWPEFPNK</sequence>
<organism evidence="10 11">
    <name type="scientific">Zophobas morio</name>
    <dbReference type="NCBI Taxonomy" id="2755281"/>
    <lineage>
        <taxon>Eukaryota</taxon>
        <taxon>Metazoa</taxon>
        <taxon>Ecdysozoa</taxon>
        <taxon>Arthropoda</taxon>
        <taxon>Hexapoda</taxon>
        <taxon>Insecta</taxon>
        <taxon>Pterygota</taxon>
        <taxon>Neoptera</taxon>
        <taxon>Endopterygota</taxon>
        <taxon>Coleoptera</taxon>
        <taxon>Polyphaga</taxon>
        <taxon>Cucujiformia</taxon>
        <taxon>Tenebrionidae</taxon>
        <taxon>Zophobas</taxon>
    </lineage>
</organism>
<keyword evidence="11" id="KW-1185">Reference proteome</keyword>
<evidence type="ECO:0000256" key="1">
    <source>
        <dbReference type="ARBA" id="ARBA00004163"/>
    </source>
</evidence>
<dbReference type="InterPro" id="IPR013766">
    <property type="entry name" value="Thioredoxin_domain"/>
</dbReference>
<protein>
    <recommendedName>
        <fullName evidence="2">DnaJ homolog subfamily C member 16</fullName>
    </recommendedName>
    <alternativeName>
        <fullName evidence="5">Endoplasmic reticulum DNA J domain-containing protein 8</fullName>
    </alternativeName>
</protein>
<comment type="subcellular location">
    <subcellularLocation>
        <location evidence="1">Endoplasmic reticulum membrane</location>
        <topology evidence="1">Single-pass type IV membrane protein</topology>
    </subcellularLocation>
</comment>
<dbReference type="GO" id="GO:0005789">
    <property type="term" value="C:endoplasmic reticulum membrane"/>
    <property type="evidence" value="ECO:0007669"/>
    <property type="project" value="UniProtKB-SubCell"/>
</dbReference>
<dbReference type="Pfam" id="PF00226">
    <property type="entry name" value="DnaJ"/>
    <property type="match status" value="1"/>
</dbReference>
<comment type="function">
    <text evidence="4">Plays an important role in regulating the size of autophagosomes during the formation process.</text>
</comment>
<dbReference type="InterPro" id="IPR036869">
    <property type="entry name" value="J_dom_sf"/>
</dbReference>
<comment type="caution">
    <text evidence="10">The sequence shown here is derived from an EMBL/GenBank/DDBJ whole genome shotgun (WGS) entry which is preliminary data.</text>
</comment>
<accession>A0AA38HRT3</accession>
<evidence type="ECO:0000256" key="6">
    <source>
        <dbReference type="SAM" id="Phobius"/>
    </source>
</evidence>
<dbReference type="PROSITE" id="PS50076">
    <property type="entry name" value="DNAJ_2"/>
    <property type="match status" value="1"/>
</dbReference>
<name>A0AA38HRT3_9CUCU</name>
<dbReference type="InterPro" id="IPR001623">
    <property type="entry name" value="DnaJ_domain"/>
</dbReference>
<dbReference type="Gene3D" id="3.40.30.10">
    <property type="entry name" value="Glutaredoxin"/>
    <property type="match status" value="1"/>
</dbReference>
<evidence type="ECO:0000256" key="2">
    <source>
        <dbReference type="ARBA" id="ARBA00020921"/>
    </source>
</evidence>
<feature type="chain" id="PRO_5041453676" description="DnaJ homolog subfamily C member 16" evidence="7">
    <location>
        <begin position="25"/>
        <end position="769"/>
    </location>
</feature>
<dbReference type="PANTHER" id="PTHR44303:SF2">
    <property type="entry name" value="DNAJ HOMOLOG SUBFAMILY C MEMBER 16"/>
    <property type="match status" value="1"/>
</dbReference>
<dbReference type="SUPFAM" id="SSF46565">
    <property type="entry name" value="Chaperone J-domain"/>
    <property type="match status" value="1"/>
</dbReference>
<dbReference type="PROSITE" id="PS00636">
    <property type="entry name" value="DNAJ_1"/>
    <property type="match status" value="1"/>
</dbReference>
<feature type="domain" description="J" evidence="8">
    <location>
        <begin position="28"/>
        <end position="92"/>
    </location>
</feature>
<dbReference type="SMART" id="SM00271">
    <property type="entry name" value="DnaJ"/>
    <property type="match status" value="1"/>
</dbReference>
<keyword evidence="6" id="KW-1133">Transmembrane helix</keyword>
<evidence type="ECO:0000313" key="11">
    <source>
        <dbReference type="Proteomes" id="UP001168821"/>
    </source>
</evidence>
<dbReference type="GO" id="GO:0006914">
    <property type="term" value="P:autophagy"/>
    <property type="evidence" value="ECO:0007669"/>
    <property type="project" value="UniProtKB-KW"/>
</dbReference>
<evidence type="ECO:0000313" key="10">
    <source>
        <dbReference type="EMBL" id="KAJ3642615.1"/>
    </source>
</evidence>
<keyword evidence="6" id="KW-0472">Membrane</keyword>
<dbReference type="Proteomes" id="UP001168821">
    <property type="component" value="Unassembled WGS sequence"/>
</dbReference>
<keyword evidence="6" id="KW-0812">Transmembrane</keyword>
<evidence type="ECO:0000256" key="4">
    <source>
        <dbReference type="ARBA" id="ARBA00035002"/>
    </source>
</evidence>
<dbReference type="Pfam" id="PF00085">
    <property type="entry name" value="Thioredoxin"/>
    <property type="match status" value="1"/>
</dbReference>
<dbReference type="Gene3D" id="1.10.287.110">
    <property type="entry name" value="DnaJ domain"/>
    <property type="match status" value="1"/>
</dbReference>
<dbReference type="PROSITE" id="PS51352">
    <property type="entry name" value="THIOREDOXIN_2"/>
    <property type="match status" value="1"/>
</dbReference>
<evidence type="ECO:0000259" key="9">
    <source>
        <dbReference type="PROSITE" id="PS51352"/>
    </source>
</evidence>
<dbReference type="EMBL" id="JALNTZ010000008">
    <property type="protein sequence ID" value="KAJ3642615.1"/>
    <property type="molecule type" value="Genomic_DNA"/>
</dbReference>
<dbReference type="AlphaFoldDB" id="A0AA38HRT3"/>
<dbReference type="InterPro" id="IPR052448">
    <property type="entry name" value="DnaJ_C16_autophagy_reg"/>
</dbReference>
<dbReference type="InterPro" id="IPR036249">
    <property type="entry name" value="Thioredoxin-like_sf"/>
</dbReference>
<feature type="domain" description="Thioredoxin" evidence="9">
    <location>
        <begin position="98"/>
        <end position="243"/>
    </location>
</feature>
<feature type="transmembrane region" description="Helical" evidence="6">
    <location>
        <begin position="527"/>
        <end position="551"/>
    </location>
</feature>
<keyword evidence="7" id="KW-0732">Signal</keyword>
<evidence type="ECO:0000256" key="5">
    <source>
        <dbReference type="ARBA" id="ARBA00035043"/>
    </source>
</evidence>
<evidence type="ECO:0000256" key="3">
    <source>
        <dbReference type="ARBA" id="ARBA00023006"/>
    </source>
</evidence>
<dbReference type="PANTHER" id="PTHR44303">
    <property type="entry name" value="DNAJ HOMOLOG SUBFAMILY C MEMBER 16"/>
    <property type="match status" value="1"/>
</dbReference>
<reference evidence="10" key="1">
    <citation type="journal article" date="2023" name="G3 (Bethesda)">
        <title>Whole genome assemblies of Zophobas morio and Tenebrio molitor.</title>
        <authorList>
            <person name="Kaur S."/>
            <person name="Stinson S.A."/>
            <person name="diCenzo G.C."/>
        </authorList>
    </citation>
    <scope>NUCLEOTIDE SEQUENCE</scope>
    <source>
        <strain evidence="10">QUZm001</strain>
    </source>
</reference>